<accession>A0A4P9Y406</accession>
<feature type="transmembrane region" description="Helical" evidence="2">
    <location>
        <begin position="393"/>
        <end position="413"/>
    </location>
</feature>
<dbReference type="Proteomes" id="UP000267251">
    <property type="component" value="Unassembled WGS sequence"/>
</dbReference>
<feature type="transmembrane region" description="Helical" evidence="2">
    <location>
        <begin position="349"/>
        <end position="372"/>
    </location>
</feature>
<evidence type="ECO:0000313" key="5">
    <source>
        <dbReference type="Proteomes" id="UP000267251"/>
    </source>
</evidence>
<feature type="region of interest" description="Disordered" evidence="1">
    <location>
        <begin position="455"/>
        <end position="499"/>
    </location>
</feature>
<keyword evidence="2" id="KW-0472">Membrane</keyword>
<organism evidence="4 5">
    <name type="scientific">Piptocephalis cylindrospora</name>
    <dbReference type="NCBI Taxonomy" id="1907219"/>
    <lineage>
        <taxon>Eukaryota</taxon>
        <taxon>Fungi</taxon>
        <taxon>Fungi incertae sedis</taxon>
        <taxon>Zoopagomycota</taxon>
        <taxon>Zoopagomycotina</taxon>
        <taxon>Zoopagomycetes</taxon>
        <taxon>Zoopagales</taxon>
        <taxon>Piptocephalidaceae</taxon>
        <taxon>Piptocephalis</taxon>
    </lineage>
</organism>
<feature type="transmembrane region" description="Helical" evidence="2">
    <location>
        <begin position="275"/>
        <end position="300"/>
    </location>
</feature>
<feature type="transmembrane region" description="Helical" evidence="2">
    <location>
        <begin position="312"/>
        <end position="337"/>
    </location>
</feature>
<keyword evidence="2" id="KW-1133">Transmembrane helix</keyword>
<protein>
    <recommendedName>
        <fullName evidence="6">Lung seven transmembrane receptor-domain-containing protein</fullName>
    </recommendedName>
</protein>
<evidence type="ECO:0008006" key="6">
    <source>
        <dbReference type="Google" id="ProtNLM"/>
    </source>
</evidence>
<keyword evidence="2" id="KW-0812">Transmembrane</keyword>
<gene>
    <name evidence="4" type="ORF">BJ684DRAFT_19960</name>
</gene>
<keyword evidence="5" id="KW-1185">Reference proteome</keyword>
<dbReference type="AlphaFoldDB" id="A0A4P9Y406"/>
<evidence type="ECO:0000313" key="4">
    <source>
        <dbReference type="EMBL" id="RKP13563.1"/>
    </source>
</evidence>
<evidence type="ECO:0000256" key="2">
    <source>
        <dbReference type="SAM" id="Phobius"/>
    </source>
</evidence>
<dbReference type="OrthoDB" id="10367008at2759"/>
<sequence length="499" mass="54505">MRPSLLFSPLLLILHSSSAQAELVASVNGTILSHIPSSTPFELDSNDRASRMGMNLLLPWKANTTSCEPVLEVEDPKQAALKLTSRYTESILFTEWTSAENAGCETFTDVANAAKAYSGSLSIIVVPPARTIVISSGVESADPRYPFSPLRLPGLYSSQGRPDGRVRGMDVVLATVEDVKVLATSIQDKDEAVVYVVWDEGPWNLLFLSIPYTTLLLFLFLATVGVILWAGWSAGRVIYLKQWRANLRNSVFLLSLVSALFFLPVFWLRDRSMPWIVLQALVSLFGGWALQLMLLLWTHISLEACPQRKTVLFLRILISLSCLIHTVNFALTIIMITPTGKSLSSAGTLALTILNALTSLVLIGIFILYSLQFHWRSAVQFISPTSKATLTKLTHLSWTAATFHAGVLITNLISQFRAPSTPGLLLVQSVALYFLMFMRISVLLCVLGVSLPRSTLTPSSKRSGPSGGYKGSGTSSGDRMASAPTPYGYTENPTPGHHV</sequence>
<feature type="chain" id="PRO_5020316045" description="Lung seven transmembrane receptor-domain-containing protein" evidence="3">
    <location>
        <begin position="22"/>
        <end position="499"/>
    </location>
</feature>
<reference evidence="5" key="1">
    <citation type="journal article" date="2018" name="Nat. Microbiol.">
        <title>Leveraging single-cell genomics to expand the fungal tree of life.</title>
        <authorList>
            <person name="Ahrendt S.R."/>
            <person name="Quandt C.A."/>
            <person name="Ciobanu D."/>
            <person name="Clum A."/>
            <person name="Salamov A."/>
            <person name="Andreopoulos B."/>
            <person name="Cheng J.F."/>
            <person name="Woyke T."/>
            <person name="Pelin A."/>
            <person name="Henrissat B."/>
            <person name="Reynolds N.K."/>
            <person name="Benny G.L."/>
            <person name="Smith M.E."/>
            <person name="James T.Y."/>
            <person name="Grigoriev I.V."/>
        </authorList>
    </citation>
    <scope>NUCLEOTIDE SEQUENCE [LARGE SCALE GENOMIC DNA]</scope>
</reference>
<evidence type="ECO:0000256" key="1">
    <source>
        <dbReference type="SAM" id="MobiDB-lite"/>
    </source>
</evidence>
<feature type="signal peptide" evidence="3">
    <location>
        <begin position="1"/>
        <end position="21"/>
    </location>
</feature>
<dbReference type="EMBL" id="KZ987991">
    <property type="protein sequence ID" value="RKP13563.1"/>
    <property type="molecule type" value="Genomic_DNA"/>
</dbReference>
<keyword evidence="3" id="KW-0732">Signal</keyword>
<feature type="transmembrane region" description="Helical" evidence="2">
    <location>
        <begin position="425"/>
        <end position="451"/>
    </location>
</feature>
<proteinExistence type="predicted"/>
<evidence type="ECO:0000256" key="3">
    <source>
        <dbReference type="SAM" id="SignalP"/>
    </source>
</evidence>
<name>A0A4P9Y406_9FUNG</name>
<feature type="transmembrane region" description="Helical" evidence="2">
    <location>
        <begin position="251"/>
        <end position="269"/>
    </location>
</feature>
<feature type="transmembrane region" description="Helical" evidence="2">
    <location>
        <begin position="215"/>
        <end position="239"/>
    </location>
</feature>